<gene>
    <name evidence="2" type="ORF">SAMN05192583_1461</name>
</gene>
<dbReference type="RefSeq" id="WP_093664964.1">
    <property type="nucleotide sequence ID" value="NZ_FOCF01000003.1"/>
</dbReference>
<dbReference type="OrthoDB" id="9811127at2"/>
<evidence type="ECO:0008006" key="4">
    <source>
        <dbReference type="Google" id="ProtNLM"/>
    </source>
</evidence>
<keyword evidence="3" id="KW-1185">Reference proteome</keyword>
<evidence type="ECO:0000313" key="3">
    <source>
        <dbReference type="Proteomes" id="UP000199206"/>
    </source>
</evidence>
<dbReference type="STRING" id="1166340.SAMN05192583_1461"/>
<dbReference type="AlphaFoldDB" id="A0A1H8C4Z0"/>
<name>A0A1H8C4Z0_9SPHN</name>
<feature type="compositionally biased region" description="Low complexity" evidence="1">
    <location>
        <begin position="89"/>
        <end position="104"/>
    </location>
</feature>
<dbReference type="Pfam" id="PF11154">
    <property type="entry name" value="DUF2934"/>
    <property type="match status" value="1"/>
</dbReference>
<dbReference type="Proteomes" id="UP000199206">
    <property type="component" value="Unassembled WGS sequence"/>
</dbReference>
<feature type="compositionally biased region" description="Basic and acidic residues" evidence="1">
    <location>
        <begin position="21"/>
        <end position="32"/>
    </location>
</feature>
<dbReference type="InterPro" id="IPR021327">
    <property type="entry name" value="DUF2934"/>
</dbReference>
<dbReference type="EMBL" id="FOCF01000003">
    <property type="protein sequence ID" value="SEM90145.1"/>
    <property type="molecule type" value="Genomic_DNA"/>
</dbReference>
<feature type="compositionally biased region" description="Basic and acidic residues" evidence="1">
    <location>
        <begin position="1"/>
        <end position="13"/>
    </location>
</feature>
<feature type="region of interest" description="Disordered" evidence="1">
    <location>
        <begin position="1"/>
        <end position="104"/>
    </location>
</feature>
<evidence type="ECO:0000256" key="1">
    <source>
        <dbReference type="SAM" id="MobiDB-lite"/>
    </source>
</evidence>
<accession>A0A1H8C4Z0</accession>
<sequence>MTDDRAARIRERAYQIWQTEGEPHGRDAEHWQQAEQEADADPSAEGANLTSASGAVETSDAASDGPAPVTRDQDFSRSVGSDDLEGTTARSRAPAKAAPPRGKR</sequence>
<proteinExistence type="predicted"/>
<reference evidence="3" key="1">
    <citation type="submission" date="2016-10" db="EMBL/GenBank/DDBJ databases">
        <authorList>
            <person name="Varghese N."/>
            <person name="Submissions S."/>
        </authorList>
    </citation>
    <scope>NUCLEOTIDE SEQUENCE [LARGE SCALE GENOMIC DNA]</scope>
    <source>
        <strain evidence="3">S6-262</strain>
    </source>
</reference>
<evidence type="ECO:0000313" key="2">
    <source>
        <dbReference type="EMBL" id="SEM90145.1"/>
    </source>
</evidence>
<protein>
    <recommendedName>
        <fullName evidence="4">DUF2934 domain-containing protein</fullName>
    </recommendedName>
</protein>
<organism evidence="2 3">
    <name type="scientific">Sphingomonas gellani</name>
    <dbReference type="NCBI Taxonomy" id="1166340"/>
    <lineage>
        <taxon>Bacteria</taxon>
        <taxon>Pseudomonadati</taxon>
        <taxon>Pseudomonadota</taxon>
        <taxon>Alphaproteobacteria</taxon>
        <taxon>Sphingomonadales</taxon>
        <taxon>Sphingomonadaceae</taxon>
        <taxon>Sphingomonas</taxon>
    </lineage>
</organism>